<reference evidence="1" key="1">
    <citation type="submission" date="2018-05" db="EMBL/GenBank/DDBJ databases">
        <authorList>
            <person name="Lanie J.A."/>
            <person name="Ng W.-L."/>
            <person name="Kazmierczak K.M."/>
            <person name="Andrzejewski T.M."/>
            <person name="Davidsen T.M."/>
            <person name="Wayne K.J."/>
            <person name="Tettelin H."/>
            <person name="Glass J.I."/>
            <person name="Rusch D."/>
            <person name="Podicherti R."/>
            <person name="Tsui H.-C.T."/>
            <person name="Winkler M.E."/>
        </authorList>
    </citation>
    <scope>NUCLEOTIDE SEQUENCE</scope>
</reference>
<sequence length="210" mass="23791">MTSMEISPSPPRTLFHGTTASRAAVIQEHGFVAPDIEAELRQLADEHTVDFEKLWKLLDEESFLGLRLPNTVYFSEQKSTAEDYAQWAPEYLYHGRAFIFRLKHPEVPERWYDCDELLWSLFRLRIDDPPVVLTVSFPADAISEKVLRARPDQEMYGQVDVPVSPSLVNDTATVVSAEKFPLQLRSDLARFCADGSLTDGEFGPATLDDV</sequence>
<gene>
    <name evidence="1" type="ORF">METZ01_LOCUS463294</name>
</gene>
<dbReference type="AlphaFoldDB" id="A0A383ASE4"/>
<evidence type="ECO:0000313" key="1">
    <source>
        <dbReference type="EMBL" id="SVE10440.1"/>
    </source>
</evidence>
<accession>A0A383ASE4</accession>
<proteinExistence type="predicted"/>
<feature type="non-terminal residue" evidence="1">
    <location>
        <position position="210"/>
    </location>
</feature>
<protein>
    <submittedName>
        <fullName evidence="1">Uncharacterized protein</fullName>
    </submittedName>
</protein>
<organism evidence="1">
    <name type="scientific">marine metagenome</name>
    <dbReference type="NCBI Taxonomy" id="408172"/>
    <lineage>
        <taxon>unclassified sequences</taxon>
        <taxon>metagenomes</taxon>
        <taxon>ecological metagenomes</taxon>
    </lineage>
</organism>
<name>A0A383ASE4_9ZZZZ</name>
<dbReference type="EMBL" id="UINC01194380">
    <property type="protein sequence ID" value="SVE10440.1"/>
    <property type="molecule type" value="Genomic_DNA"/>
</dbReference>